<feature type="chain" id="PRO_5006174172" evidence="2">
    <location>
        <begin position="26"/>
        <end position="297"/>
    </location>
</feature>
<dbReference type="RefSeq" id="WP_057427689.1">
    <property type="nucleotide sequence ID" value="NZ_LJRI01001022.1"/>
</dbReference>
<sequence length="297" mass="30638">MSFTKTAVAASLVLSVVFSSGCATSGNDWANKENIGTVIGGAAGVLIGSRIGAGGGRTAAMLIGGLAGGLLGKTIGAKMDESDRLALAAQTQQVLSRNKDGQATSWQSNHSGSSAQITPVSTEVESRQVAVKRLPKIRPVTDMTVLNKPYRAIKSANLRSAPDSSAEKVGGLPPSSTFTALGRTQNDWIMVGRRGVTVGYVYAPLVEAVAPKPVMVASSTATQASADSATDLDNLDATSAAKQGVDLDAIDAKPVEDKLTAQTTCRTIIYDVKAKDSQAEKQTVKACQAGDGAWELI</sequence>
<accession>A0A0Q0AMT6</accession>
<comment type="caution">
    <text evidence="5">The sequence shown here is derived from an EMBL/GenBank/DDBJ whole genome shotgun (WGS) entry which is preliminary data.</text>
</comment>
<dbReference type="Pfam" id="PF08239">
    <property type="entry name" value="SH3_3"/>
    <property type="match status" value="1"/>
</dbReference>
<protein>
    <submittedName>
        <fullName evidence="5">SH3 type 3 domain-containing protein</fullName>
    </submittedName>
</protein>
<proteinExistence type="predicted"/>
<feature type="signal peptide" evidence="2">
    <location>
        <begin position="1"/>
        <end position="25"/>
    </location>
</feature>
<feature type="region of interest" description="Disordered" evidence="1">
    <location>
        <begin position="98"/>
        <end position="121"/>
    </location>
</feature>
<evidence type="ECO:0000259" key="3">
    <source>
        <dbReference type="Pfam" id="PF05433"/>
    </source>
</evidence>
<dbReference type="PROSITE" id="PS51257">
    <property type="entry name" value="PROKAR_LIPOPROTEIN"/>
    <property type="match status" value="1"/>
</dbReference>
<evidence type="ECO:0000259" key="4">
    <source>
        <dbReference type="Pfam" id="PF08239"/>
    </source>
</evidence>
<gene>
    <name evidence="5" type="ORF">ALO94_00248</name>
</gene>
<keyword evidence="2" id="KW-0732">Signal</keyword>
<organism evidence="5 6">
    <name type="scientific">Pseudomonas syringae pv. spinaceae</name>
    <dbReference type="NCBI Taxonomy" id="264459"/>
    <lineage>
        <taxon>Bacteria</taxon>
        <taxon>Pseudomonadati</taxon>
        <taxon>Pseudomonadota</taxon>
        <taxon>Gammaproteobacteria</taxon>
        <taxon>Pseudomonadales</taxon>
        <taxon>Pseudomonadaceae</taxon>
        <taxon>Pseudomonas</taxon>
        <taxon>Pseudomonas syringae</taxon>
    </lineage>
</organism>
<dbReference type="Gene3D" id="2.30.30.40">
    <property type="entry name" value="SH3 Domains"/>
    <property type="match status" value="1"/>
</dbReference>
<evidence type="ECO:0000256" key="1">
    <source>
        <dbReference type="SAM" id="MobiDB-lite"/>
    </source>
</evidence>
<dbReference type="EMBL" id="LJRI01001022">
    <property type="protein sequence ID" value="KPY79076.1"/>
    <property type="molecule type" value="Genomic_DNA"/>
</dbReference>
<feature type="domain" description="SH3b" evidence="4">
    <location>
        <begin position="155"/>
        <end position="205"/>
    </location>
</feature>
<dbReference type="Pfam" id="PF05433">
    <property type="entry name" value="Rick_17kDa_Anti"/>
    <property type="match status" value="1"/>
</dbReference>
<evidence type="ECO:0000256" key="2">
    <source>
        <dbReference type="SAM" id="SignalP"/>
    </source>
</evidence>
<reference evidence="5 6" key="1">
    <citation type="submission" date="2015-09" db="EMBL/GenBank/DDBJ databases">
        <title>Genome announcement of multiple Pseudomonas syringae strains.</title>
        <authorList>
            <person name="Thakur S."/>
            <person name="Wang P.W."/>
            <person name="Gong Y."/>
            <person name="Weir B.S."/>
            <person name="Guttman D.S."/>
        </authorList>
    </citation>
    <scope>NUCLEOTIDE SEQUENCE [LARGE SCALE GENOMIC DNA]</scope>
    <source>
        <strain evidence="5 6">ICMP16929</strain>
    </source>
</reference>
<dbReference type="InterPro" id="IPR003646">
    <property type="entry name" value="SH3-like_bac-type"/>
</dbReference>
<name>A0A0Q0AMT6_PSESX</name>
<dbReference type="PATRIC" id="fig|264459.3.peg.418"/>
<dbReference type="AlphaFoldDB" id="A0A0Q0AMT6"/>
<feature type="domain" description="Glycine zipper 2TM" evidence="3">
    <location>
        <begin position="35"/>
        <end position="76"/>
    </location>
</feature>
<evidence type="ECO:0000313" key="6">
    <source>
        <dbReference type="Proteomes" id="UP000050384"/>
    </source>
</evidence>
<dbReference type="Proteomes" id="UP000050384">
    <property type="component" value="Unassembled WGS sequence"/>
</dbReference>
<evidence type="ECO:0000313" key="5">
    <source>
        <dbReference type="EMBL" id="KPY79076.1"/>
    </source>
</evidence>
<dbReference type="InterPro" id="IPR008816">
    <property type="entry name" value="Gly_zipper_2TM_dom"/>
</dbReference>